<dbReference type="Pfam" id="PF03372">
    <property type="entry name" value="Exo_endo_phos"/>
    <property type="match status" value="1"/>
</dbReference>
<dbReference type="SUPFAM" id="SSF56219">
    <property type="entry name" value="DNase I-like"/>
    <property type="match status" value="1"/>
</dbReference>
<dbReference type="PANTHER" id="PTHR47510">
    <property type="entry name" value="REVERSE TRANSCRIPTASE DOMAIN-CONTAINING PROTEIN"/>
    <property type="match status" value="1"/>
</dbReference>
<dbReference type="GeneID" id="118407109"/>
<dbReference type="InterPro" id="IPR036691">
    <property type="entry name" value="Endo/exonu/phosph_ase_sf"/>
</dbReference>
<protein>
    <submittedName>
        <fullName evidence="3">Uncharacterized protein LOC118407109</fullName>
    </submittedName>
</protein>
<dbReference type="InterPro" id="IPR043502">
    <property type="entry name" value="DNA/RNA_pol_sf"/>
</dbReference>
<dbReference type="OrthoDB" id="416454at2759"/>
<dbReference type="OMA" id="HINSCVG"/>
<dbReference type="Pfam" id="PF00078">
    <property type="entry name" value="RVT_1"/>
    <property type="match status" value="1"/>
</dbReference>
<evidence type="ECO:0000313" key="2">
    <source>
        <dbReference type="Proteomes" id="UP000001554"/>
    </source>
</evidence>
<proteinExistence type="predicted"/>
<reference evidence="2" key="1">
    <citation type="journal article" date="2020" name="Nat. Ecol. Evol.">
        <title>Deeply conserved synteny resolves early events in vertebrate evolution.</title>
        <authorList>
            <person name="Simakov O."/>
            <person name="Marletaz F."/>
            <person name="Yue J.X."/>
            <person name="O'Connell B."/>
            <person name="Jenkins J."/>
            <person name="Brandt A."/>
            <person name="Calef R."/>
            <person name="Tung C.H."/>
            <person name="Huang T.K."/>
            <person name="Schmutz J."/>
            <person name="Satoh N."/>
            <person name="Yu J.K."/>
            <person name="Putnam N.H."/>
            <person name="Green R.E."/>
            <person name="Rokhsar D.S."/>
        </authorList>
    </citation>
    <scope>NUCLEOTIDE SEQUENCE [LARGE SCALE GENOMIC DNA]</scope>
    <source>
        <strain evidence="2">S238N-H82</strain>
    </source>
</reference>
<dbReference type="PROSITE" id="PS50878">
    <property type="entry name" value="RT_POL"/>
    <property type="match status" value="1"/>
</dbReference>
<dbReference type="AlphaFoldDB" id="A0A9J7HQ21"/>
<dbReference type="GO" id="GO:0003824">
    <property type="term" value="F:catalytic activity"/>
    <property type="evidence" value="ECO:0007669"/>
    <property type="project" value="InterPro"/>
</dbReference>
<gene>
    <name evidence="3" type="primary">LOC118407109</name>
</gene>
<dbReference type="InterPro" id="IPR000477">
    <property type="entry name" value="RT_dom"/>
</dbReference>
<evidence type="ECO:0000259" key="1">
    <source>
        <dbReference type="PROSITE" id="PS50878"/>
    </source>
</evidence>
<feature type="domain" description="Reverse transcriptase" evidence="1">
    <location>
        <begin position="456"/>
        <end position="725"/>
    </location>
</feature>
<dbReference type="Gene3D" id="3.60.10.10">
    <property type="entry name" value="Endonuclease/exonuclease/phosphatase"/>
    <property type="match status" value="1"/>
</dbReference>
<dbReference type="Proteomes" id="UP000001554">
    <property type="component" value="Chromosome 19"/>
</dbReference>
<dbReference type="PANTHER" id="PTHR47510:SF3">
    <property type="entry name" value="ENDO_EXONUCLEASE_PHOSPHATASE DOMAIN-CONTAINING PROTEIN"/>
    <property type="match status" value="1"/>
</dbReference>
<dbReference type="InterPro" id="IPR005135">
    <property type="entry name" value="Endo/exonuclease/phosphatase"/>
</dbReference>
<dbReference type="SUPFAM" id="SSF56672">
    <property type="entry name" value="DNA/RNA polymerases"/>
    <property type="match status" value="1"/>
</dbReference>
<accession>A0A9J7HQ21</accession>
<dbReference type="RefSeq" id="XP_035663421.1">
    <property type="nucleotide sequence ID" value="XM_035807528.1"/>
</dbReference>
<dbReference type="CDD" id="cd01650">
    <property type="entry name" value="RT_nLTR_like"/>
    <property type="match status" value="1"/>
</dbReference>
<dbReference type="KEGG" id="bfo:118407109"/>
<reference evidence="3" key="2">
    <citation type="submission" date="2025-08" db="UniProtKB">
        <authorList>
            <consortium name="RefSeq"/>
        </authorList>
    </citation>
    <scope>IDENTIFICATION</scope>
    <source>
        <strain evidence="3">S238N-H82</strain>
        <tissue evidence="3">Testes</tissue>
    </source>
</reference>
<sequence length="889" mass="100861">MPGILLTNARSLLHKLDEFCLTLSLNKIDIAAVTESWFSDDLPEEVTSVDGYNLYRKDRRNRRGGGIALYISNDIKAKLVDIAVPDNLECIWTQLQPQRTPRAVPVLYMGVLYHPPWANEKLLQDETIQHLIHTLDTIRRKHPLAGIILCGDFNNLPIQPLLSSHPELKQVVTGATRANSTLDLIITNVHHQYHVPDITAPLGSSDHNCILWKPKVSNQHSGLLPRIKHRLVTQDRKEALGLCMCITDWSAVYNAVSVEDKVATFNRILQTMLDVCVPLRTSKSRNVDKHWMTDKIMAAIKKRQSAYKKHGKTEKWKKLRNWVQTLIRKQKSSHYDRCIGMLKKENPREWWNFVNNELGRTQKSKGKVTVSNVPDDRVADALNDFFVEAWSDSRAYSLFPLQLPSNSDDLCSIGQVKAILRSLNTRKSGGPDGIPNWVLSVYHEDLAPVVTHLINSSYNSGYMPSVWKMANVCPIPKTSVAASKKDWRPISLISTLGKVQERLVLNRFLPIMKPWIRDQYAYMPKASTTVALLKVYQSWLQSLDTKKTSMVRVLLADMSKAFDRVDHGILLQHLDARGTPPRMLAWISSYLSSRTQRVVANNQYSSWRVVTSGVPQGGVLSPYLFLVYMSTRTTKYETTDNTGYADDIGLSRTIPCDAVETDDTMQQEASQLDSWAADKNMIMNGDKSYELRLCFSKHPPEPPPLTLGGKVVPVVDCATYLGFKVHSNLRWDSHITHVTTKGSKRLHFLRLLAKGGMPPEDLLTVYTTLVRPVLEYAHVVFIGCTESQRNTLERVQKRALRIIYGHSSNPASLAPLPTLQSRRENAARSLYTQMLASDHPLHFMVPDDREVATGRTLRNSSHRTLPKCRTERLKRSFLYRATVLHNNSF</sequence>
<organism evidence="2 3">
    <name type="scientific">Branchiostoma floridae</name>
    <name type="common">Florida lancelet</name>
    <name type="synonym">Amphioxus</name>
    <dbReference type="NCBI Taxonomy" id="7739"/>
    <lineage>
        <taxon>Eukaryota</taxon>
        <taxon>Metazoa</taxon>
        <taxon>Chordata</taxon>
        <taxon>Cephalochordata</taxon>
        <taxon>Leptocardii</taxon>
        <taxon>Amphioxiformes</taxon>
        <taxon>Branchiostomatidae</taxon>
        <taxon>Branchiostoma</taxon>
    </lineage>
</organism>
<keyword evidence="2" id="KW-1185">Reference proteome</keyword>
<name>A0A9J7HQ21_BRAFL</name>
<evidence type="ECO:0000313" key="3">
    <source>
        <dbReference type="RefSeq" id="XP_035663421.1"/>
    </source>
</evidence>